<comment type="caution">
    <text evidence="5">The sequence shown here is derived from an EMBL/GenBank/DDBJ whole genome shotgun (WGS) entry which is preliminary data.</text>
</comment>
<dbReference type="Pfam" id="PF03938">
    <property type="entry name" value="OmpH"/>
    <property type="match status" value="1"/>
</dbReference>
<dbReference type="EMBL" id="JPRJ01000027">
    <property type="protein sequence ID" value="KFF24262.1"/>
    <property type="molecule type" value="Genomic_DNA"/>
</dbReference>
<dbReference type="GO" id="GO:0005829">
    <property type="term" value="C:cytosol"/>
    <property type="evidence" value="ECO:0007669"/>
    <property type="project" value="TreeGrafter"/>
</dbReference>
<feature type="region of interest" description="Disordered" evidence="3">
    <location>
        <begin position="69"/>
        <end position="90"/>
    </location>
</feature>
<dbReference type="RefSeq" id="WP_034685935.1">
    <property type="nucleotide sequence ID" value="NZ_CP023049.2"/>
</dbReference>
<dbReference type="PANTHER" id="PTHR35089">
    <property type="entry name" value="CHAPERONE PROTEIN SKP"/>
    <property type="match status" value="1"/>
</dbReference>
<dbReference type="AlphaFoldDB" id="A0A086B5P8"/>
<dbReference type="Gene3D" id="3.30.910.20">
    <property type="entry name" value="Skp domain"/>
    <property type="match status" value="1"/>
</dbReference>
<dbReference type="STRING" id="558152.IQ37_13645"/>
<evidence type="ECO:0000256" key="1">
    <source>
        <dbReference type="ARBA" id="ARBA00009091"/>
    </source>
</evidence>
<evidence type="ECO:0000256" key="3">
    <source>
        <dbReference type="SAM" id="MobiDB-lite"/>
    </source>
</evidence>
<evidence type="ECO:0000313" key="6">
    <source>
        <dbReference type="Proteomes" id="UP000028709"/>
    </source>
</evidence>
<dbReference type="SMART" id="SM00935">
    <property type="entry name" value="OmpH"/>
    <property type="match status" value="1"/>
</dbReference>
<dbReference type="OrthoDB" id="1524711at2"/>
<accession>A0A086B5P8</accession>
<gene>
    <name evidence="5" type="ORF">IQ37_13645</name>
</gene>
<evidence type="ECO:0000256" key="4">
    <source>
        <dbReference type="SAM" id="SignalP"/>
    </source>
</evidence>
<feature type="chain" id="PRO_5001803857" evidence="4">
    <location>
        <begin position="21"/>
        <end position="167"/>
    </location>
</feature>
<dbReference type="eggNOG" id="COG2825">
    <property type="taxonomic scope" value="Bacteria"/>
</dbReference>
<dbReference type="GO" id="GO:0051082">
    <property type="term" value="F:unfolded protein binding"/>
    <property type="evidence" value="ECO:0007669"/>
    <property type="project" value="InterPro"/>
</dbReference>
<comment type="similarity">
    <text evidence="1">Belongs to the Skp family.</text>
</comment>
<reference evidence="5 6" key="1">
    <citation type="submission" date="2014-07" db="EMBL/GenBank/DDBJ databases">
        <title>Genome of Chryseobacterium piperi CTM.</title>
        <authorList>
            <person name="Pipes S.E."/>
            <person name="Stropko S.J."/>
            <person name="Newman J.D."/>
        </authorList>
    </citation>
    <scope>NUCLEOTIDE SEQUENCE [LARGE SCALE GENOMIC DNA]</scope>
    <source>
        <strain evidence="5 6">CTM</strain>
    </source>
</reference>
<sequence length="167" mass="18164">MKKLSVLFAAVMMVVSVGMAKAQKIATLDVIGVLNAMPEKKKADADLKTFLDAKQAEIKKKADAGQAKLKQYSEEAPKKSAEENKAREGELAKMQEEIQQMNDKAQKDFTAKQDAAYEPVEKKLNEAVSKVAKASGYDYIMDANSSAFVYKGGVDATPAVKKELGVQ</sequence>
<proteinExistence type="inferred from homology"/>
<dbReference type="GO" id="GO:0050821">
    <property type="term" value="P:protein stabilization"/>
    <property type="evidence" value="ECO:0007669"/>
    <property type="project" value="TreeGrafter"/>
</dbReference>
<dbReference type="Proteomes" id="UP000028709">
    <property type="component" value="Unassembled WGS sequence"/>
</dbReference>
<keyword evidence="6" id="KW-1185">Reference proteome</keyword>
<evidence type="ECO:0000256" key="2">
    <source>
        <dbReference type="ARBA" id="ARBA00022729"/>
    </source>
</evidence>
<dbReference type="InterPro" id="IPR005632">
    <property type="entry name" value="Chaperone_Skp"/>
</dbReference>
<keyword evidence="2 4" id="KW-0732">Signal</keyword>
<name>A0A086B5P8_9FLAO</name>
<dbReference type="KEGG" id="cpip:CJF12_16070"/>
<evidence type="ECO:0000313" key="5">
    <source>
        <dbReference type="EMBL" id="KFF24262.1"/>
    </source>
</evidence>
<dbReference type="PANTHER" id="PTHR35089:SF1">
    <property type="entry name" value="CHAPERONE PROTEIN SKP"/>
    <property type="match status" value="1"/>
</dbReference>
<organism evidence="5 6">
    <name type="scientific">Chryseobacterium piperi</name>
    <dbReference type="NCBI Taxonomy" id="558152"/>
    <lineage>
        <taxon>Bacteria</taxon>
        <taxon>Pseudomonadati</taxon>
        <taxon>Bacteroidota</taxon>
        <taxon>Flavobacteriia</taxon>
        <taxon>Flavobacteriales</taxon>
        <taxon>Weeksellaceae</taxon>
        <taxon>Chryseobacterium group</taxon>
        <taxon>Chryseobacterium</taxon>
    </lineage>
</organism>
<dbReference type="SUPFAM" id="SSF111384">
    <property type="entry name" value="OmpH-like"/>
    <property type="match status" value="1"/>
</dbReference>
<feature type="compositionally biased region" description="Basic and acidic residues" evidence="3">
    <location>
        <begin position="71"/>
        <end position="90"/>
    </location>
</feature>
<feature type="signal peptide" evidence="4">
    <location>
        <begin position="1"/>
        <end position="20"/>
    </location>
</feature>
<dbReference type="InterPro" id="IPR024930">
    <property type="entry name" value="Skp_dom_sf"/>
</dbReference>
<protein>
    <submittedName>
        <fullName evidence="5">Molecular chaperone Skp</fullName>
    </submittedName>
</protein>